<evidence type="ECO:0000313" key="2">
    <source>
        <dbReference type="EMBL" id="KST69663.1"/>
    </source>
</evidence>
<dbReference type="EMBL" id="LMTZ01000015">
    <property type="protein sequence ID" value="KST69663.1"/>
    <property type="molecule type" value="Genomic_DNA"/>
</dbReference>
<dbReference type="Proteomes" id="UP000053372">
    <property type="component" value="Unassembled WGS sequence"/>
</dbReference>
<dbReference type="AlphaFoldDB" id="A0A0V7ZYR7"/>
<sequence length="72" mass="8695">MKVIFQHKKQIVIFISDFFISGNGDELLFQLLEKIFSEETLFSYLIMIILYSRIFNLRNSYKSNTKHHVFIF</sequence>
<gene>
    <name evidence="2" type="ORF">BC008_04990</name>
    <name evidence="3" type="ORF">BC008_05290</name>
</gene>
<evidence type="ECO:0000313" key="3">
    <source>
        <dbReference type="EMBL" id="KST69712.1"/>
    </source>
</evidence>
<keyword evidence="4" id="KW-1185">Reference proteome</keyword>
<protein>
    <submittedName>
        <fullName evidence="3">Uncharacterized protein</fullName>
    </submittedName>
</protein>
<organism evidence="3 4">
    <name type="scientific">Mastigocoleus testarum BC008</name>
    <dbReference type="NCBI Taxonomy" id="371196"/>
    <lineage>
        <taxon>Bacteria</taxon>
        <taxon>Bacillati</taxon>
        <taxon>Cyanobacteriota</taxon>
        <taxon>Cyanophyceae</taxon>
        <taxon>Nostocales</taxon>
        <taxon>Hapalosiphonaceae</taxon>
        <taxon>Mastigocoleus</taxon>
    </lineage>
</organism>
<accession>A0A0V7ZYR7</accession>
<evidence type="ECO:0000256" key="1">
    <source>
        <dbReference type="SAM" id="Phobius"/>
    </source>
</evidence>
<comment type="caution">
    <text evidence="3">The sequence shown here is derived from an EMBL/GenBank/DDBJ whole genome shotgun (WGS) entry which is preliminary data.</text>
</comment>
<proteinExistence type="predicted"/>
<keyword evidence="1" id="KW-0812">Transmembrane</keyword>
<feature type="transmembrane region" description="Helical" evidence="1">
    <location>
        <begin position="41"/>
        <end position="57"/>
    </location>
</feature>
<keyword evidence="1" id="KW-1133">Transmembrane helix</keyword>
<keyword evidence="1" id="KW-0472">Membrane</keyword>
<dbReference type="EMBL" id="LMTZ01000014">
    <property type="protein sequence ID" value="KST69712.1"/>
    <property type="molecule type" value="Genomic_DNA"/>
</dbReference>
<name>A0A0V7ZYR7_9CYAN</name>
<evidence type="ECO:0000313" key="4">
    <source>
        <dbReference type="Proteomes" id="UP000053372"/>
    </source>
</evidence>
<reference evidence="3 4" key="1">
    <citation type="journal article" date="2015" name="Genome Announc.">
        <title>Draft Genome of the Euendolithic (true boring) Cyanobacterium Mastigocoleus testarum strain BC008.</title>
        <authorList>
            <person name="Guida B.S."/>
            <person name="Garcia-Pichel F."/>
        </authorList>
    </citation>
    <scope>NUCLEOTIDE SEQUENCE [LARGE SCALE GENOMIC DNA]</scope>
    <source>
        <strain evidence="3 4">BC008</strain>
    </source>
</reference>